<name>A0A3P7LYF8_DIBLA</name>
<evidence type="ECO:0000313" key="1">
    <source>
        <dbReference type="EMBL" id="VDN16083.1"/>
    </source>
</evidence>
<organism evidence="1 2">
    <name type="scientific">Dibothriocephalus latus</name>
    <name type="common">Fish tapeworm</name>
    <name type="synonym">Diphyllobothrium latum</name>
    <dbReference type="NCBI Taxonomy" id="60516"/>
    <lineage>
        <taxon>Eukaryota</taxon>
        <taxon>Metazoa</taxon>
        <taxon>Spiralia</taxon>
        <taxon>Lophotrochozoa</taxon>
        <taxon>Platyhelminthes</taxon>
        <taxon>Cestoda</taxon>
        <taxon>Eucestoda</taxon>
        <taxon>Diphyllobothriidea</taxon>
        <taxon>Diphyllobothriidae</taxon>
        <taxon>Dibothriocephalus</taxon>
    </lineage>
</organism>
<reference evidence="1 2" key="1">
    <citation type="submission" date="2018-11" db="EMBL/GenBank/DDBJ databases">
        <authorList>
            <consortium name="Pathogen Informatics"/>
        </authorList>
    </citation>
    <scope>NUCLEOTIDE SEQUENCE [LARGE SCALE GENOMIC DNA]</scope>
</reference>
<protein>
    <submittedName>
        <fullName evidence="1">Uncharacterized protein</fullName>
    </submittedName>
</protein>
<evidence type="ECO:0000313" key="2">
    <source>
        <dbReference type="Proteomes" id="UP000281553"/>
    </source>
</evidence>
<dbReference type="EMBL" id="UYRU01064589">
    <property type="protein sequence ID" value="VDN16083.1"/>
    <property type="molecule type" value="Genomic_DNA"/>
</dbReference>
<keyword evidence="2" id="KW-1185">Reference proteome</keyword>
<sequence>MNVTDSSGPLAAIGSELIANVNPLFALLSQAVNGDEAHMFDFRLDSDDAGLQLTAMSDNVLRVDRVLKRLGQEKAKEERPNLPRNLPSAAFIKNYLR</sequence>
<proteinExistence type="predicted"/>
<dbReference type="AlphaFoldDB" id="A0A3P7LYF8"/>
<dbReference type="Proteomes" id="UP000281553">
    <property type="component" value="Unassembled WGS sequence"/>
</dbReference>
<accession>A0A3P7LYF8</accession>
<gene>
    <name evidence="1" type="ORF">DILT_LOCUS11914</name>
</gene>